<accession>A0ABU7D633</accession>
<keyword evidence="4 7" id="KW-0106">Calcium</keyword>
<comment type="subcellular location">
    <subcellularLocation>
        <location evidence="1">Membrane</location>
    </subcellularLocation>
</comment>
<evidence type="ECO:0000313" key="9">
    <source>
        <dbReference type="EMBL" id="MED6270454.1"/>
    </source>
</evidence>
<dbReference type="InterPro" id="IPR002126">
    <property type="entry name" value="Cadherin-like_dom"/>
</dbReference>
<dbReference type="PANTHER" id="PTHR24026:SF125">
    <property type="entry name" value="FAT-LIKE CADHERIN-RELATED TUMOR SUPPRESSOR HOMOLOG"/>
    <property type="match status" value="1"/>
</dbReference>
<feature type="non-terminal residue" evidence="9">
    <location>
        <position position="1"/>
    </location>
</feature>
<evidence type="ECO:0000256" key="1">
    <source>
        <dbReference type="ARBA" id="ARBA00004370"/>
    </source>
</evidence>
<name>A0ABU7D633_9TELE</name>
<protein>
    <recommendedName>
        <fullName evidence="8">Cadherin domain-containing protein</fullName>
    </recommendedName>
</protein>
<gene>
    <name evidence="9" type="ORF">CHARACLAT_010539</name>
</gene>
<dbReference type="PROSITE" id="PS50268">
    <property type="entry name" value="CADHERIN_2"/>
    <property type="match status" value="11"/>
</dbReference>
<feature type="domain" description="Cadherin" evidence="8">
    <location>
        <begin position="492"/>
        <end position="589"/>
    </location>
</feature>
<dbReference type="PRINTS" id="PR00205">
    <property type="entry name" value="CADHERIN"/>
</dbReference>
<keyword evidence="10" id="KW-1185">Reference proteome</keyword>
<comment type="caution">
    <text evidence="9">The sequence shown here is derived from an EMBL/GenBank/DDBJ whole genome shotgun (WGS) entry which is preliminary data.</text>
</comment>
<keyword evidence="5" id="KW-1133">Transmembrane helix</keyword>
<dbReference type="Pfam" id="PF00028">
    <property type="entry name" value="Cadherin"/>
    <property type="match status" value="8"/>
</dbReference>
<feature type="domain" description="Cadherin" evidence="8">
    <location>
        <begin position="704"/>
        <end position="813"/>
    </location>
</feature>
<feature type="domain" description="Cadherin" evidence="8">
    <location>
        <begin position="52"/>
        <end position="144"/>
    </location>
</feature>
<evidence type="ECO:0000256" key="3">
    <source>
        <dbReference type="ARBA" id="ARBA00022737"/>
    </source>
</evidence>
<sequence length="1137" mass="125944">LITTTARKLDREHQTEHFLEVTVIDGPVTTRQSTVWVIVHIEDENDNVPTFPEVTYRINLPERDRNKRGEPVYRVFAYDRDLGANGNITYSIIDGNGDEKFSIDPRTGMVSSKMMASAGSYDILTIKAEDSGIPPLWSTVKLHVEWIRKPVPSSIPLLFTQRSYNFSIAETTAVAQPVGVVAISQSTTTAWFSIVGGRLAREMFYIPQNECGRNCSLDTGSFDMQFDLQVGVGTLVVAKPLDAEVQSVYNMTVQVTDGTNFATAQVFIRVQDSNDNPPVFSQPAYDVSVSEDAPSDFELLRLRASDMDERSRLSFSIYGSVDPASMRLFRVNPGTGAVYTADRLDYEARTQHILTIMVKDQEFPFNRDLTRILVAVEDTNDNVPYFTSTVYDATAYETFPVGTSVVQVTALDKDNGINGQLTYTMEAGNTGGVFAINNTTGLIFTAKDLDLTSLGFYTLTVRAMDSGFPPLMATASVRISLILSDFSKPKFSQKEYQAEIMENSKIGTYVTTISALSRSPLIYDIIRGNEERCFFINHHTGVITTCKPLDFEQIASYFLMVRAQSMAGVEASISVIIQVVDVNDNPPEFQQIRYMGTISEAAPINSVVLRDDSNPLVIQATDKDHNHNALLVFQIIEETARMFFSVDSGTGSIRTIASLDFETFPEFNFRVYVQDSGQPSRSAESPAEVTIKVININDSPPKFSQDTYETVLLLPTYVGVEVLRVEALDPDITADQEKSLTPKLAYSLVDNSVEYFIVQRYTGVVTVTNPNLSKDRYRFSVKVWDGRFSSMVSITVLVREAVDSGLLFTRPMYSSSIPENKPNVTLVTVVNTVGHRLNEPLKYTLLNAGGRFTIRSTCGVVLTTGVPFDREEIGSYELVVEVSREDEILRVARVTVQVQVEDINDNAPEFVNLPYYAAVQVEAEPGSTIFKVSAADQDFDLNGEVTYSMKTQHRNFEVNPVTGELVLKRAFEADLSNAEYRLAIIATDGGSPRLSSEVELPVSVVNKAMPVFDKPFYGITVREDVEVSSSVLGINASSPEGQDIIFTITDGDPSFQFDIGFDTGIISVRYPLDYETTQYYRLTVKATDTLTGAKSEVDVDIVVLDVNDNPPFFQNTSYSAILSENSMIGTSVLQVGG</sequence>
<proteinExistence type="predicted"/>
<organism evidence="9 10">
    <name type="scientific">Characodon lateralis</name>
    <dbReference type="NCBI Taxonomy" id="208331"/>
    <lineage>
        <taxon>Eukaryota</taxon>
        <taxon>Metazoa</taxon>
        <taxon>Chordata</taxon>
        <taxon>Craniata</taxon>
        <taxon>Vertebrata</taxon>
        <taxon>Euteleostomi</taxon>
        <taxon>Actinopterygii</taxon>
        <taxon>Neopterygii</taxon>
        <taxon>Teleostei</taxon>
        <taxon>Neoteleostei</taxon>
        <taxon>Acanthomorphata</taxon>
        <taxon>Ovalentaria</taxon>
        <taxon>Atherinomorphae</taxon>
        <taxon>Cyprinodontiformes</taxon>
        <taxon>Goodeidae</taxon>
        <taxon>Characodon</taxon>
    </lineage>
</organism>
<feature type="domain" description="Cadherin" evidence="8">
    <location>
        <begin position="1013"/>
        <end position="1113"/>
    </location>
</feature>
<evidence type="ECO:0000256" key="2">
    <source>
        <dbReference type="ARBA" id="ARBA00022692"/>
    </source>
</evidence>
<feature type="domain" description="Cadherin" evidence="8">
    <location>
        <begin position="590"/>
        <end position="703"/>
    </location>
</feature>
<evidence type="ECO:0000313" key="10">
    <source>
        <dbReference type="Proteomes" id="UP001352852"/>
    </source>
</evidence>
<dbReference type="SUPFAM" id="SSF49313">
    <property type="entry name" value="Cadherin-like"/>
    <property type="match status" value="12"/>
</dbReference>
<feature type="domain" description="Cadherin" evidence="8">
    <location>
        <begin position="387"/>
        <end position="491"/>
    </location>
</feature>
<evidence type="ECO:0000256" key="4">
    <source>
        <dbReference type="ARBA" id="ARBA00022837"/>
    </source>
</evidence>
<dbReference type="InterPro" id="IPR020894">
    <property type="entry name" value="Cadherin_CS"/>
</dbReference>
<feature type="domain" description="Cadherin" evidence="8">
    <location>
        <begin position="281"/>
        <end position="386"/>
    </location>
</feature>
<feature type="domain" description="Cadherin" evidence="8">
    <location>
        <begin position="911"/>
        <end position="1012"/>
    </location>
</feature>
<feature type="domain" description="Cadherin" evidence="8">
    <location>
        <begin position="2"/>
        <end position="51"/>
    </location>
</feature>
<feature type="domain" description="Cadherin" evidence="8">
    <location>
        <begin position="160"/>
        <end position="280"/>
    </location>
</feature>
<dbReference type="Proteomes" id="UP001352852">
    <property type="component" value="Unassembled WGS sequence"/>
</dbReference>
<evidence type="ECO:0000259" key="8">
    <source>
        <dbReference type="PROSITE" id="PS50268"/>
    </source>
</evidence>
<evidence type="ECO:0000256" key="5">
    <source>
        <dbReference type="ARBA" id="ARBA00022989"/>
    </source>
</evidence>
<evidence type="ECO:0000256" key="7">
    <source>
        <dbReference type="PROSITE-ProRule" id="PRU00043"/>
    </source>
</evidence>
<feature type="domain" description="Cadherin" evidence="8">
    <location>
        <begin position="809"/>
        <end position="910"/>
    </location>
</feature>
<evidence type="ECO:0000256" key="6">
    <source>
        <dbReference type="ARBA" id="ARBA00023136"/>
    </source>
</evidence>
<dbReference type="SMART" id="SM00112">
    <property type="entry name" value="CA"/>
    <property type="match status" value="10"/>
</dbReference>
<dbReference type="EMBL" id="JAHUTJ010017071">
    <property type="protein sequence ID" value="MED6270454.1"/>
    <property type="molecule type" value="Genomic_DNA"/>
</dbReference>
<reference evidence="9 10" key="1">
    <citation type="submission" date="2021-06" db="EMBL/GenBank/DDBJ databases">
        <authorList>
            <person name="Palmer J.M."/>
        </authorList>
    </citation>
    <scope>NUCLEOTIDE SEQUENCE [LARGE SCALE GENOMIC DNA]</scope>
    <source>
        <strain evidence="9 10">CL_MEX2019</strain>
        <tissue evidence="9">Muscle</tissue>
    </source>
</reference>
<dbReference type="Gene3D" id="2.60.40.60">
    <property type="entry name" value="Cadherins"/>
    <property type="match status" value="12"/>
</dbReference>
<dbReference type="InterPro" id="IPR015919">
    <property type="entry name" value="Cadherin-like_sf"/>
</dbReference>
<dbReference type="CDD" id="cd11304">
    <property type="entry name" value="Cadherin_repeat"/>
    <property type="match status" value="10"/>
</dbReference>
<dbReference type="PROSITE" id="PS00232">
    <property type="entry name" value="CADHERIN_1"/>
    <property type="match status" value="6"/>
</dbReference>
<keyword evidence="3" id="KW-0677">Repeat</keyword>
<keyword evidence="6" id="KW-0472">Membrane</keyword>
<keyword evidence="2" id="KW-0812">Transmembrane</keyword>
<dbReference type="PANTHER" id="PTHR24026">
    <property type="entry name" value="FAT ATYPICAL CADHERIN-RELATED"/>
    <property type="match status" value="1"/>
</dbReference>